<dbReference type="Pfam" id="PF05427">
    <property type="entry name" value="FIBP"/>
    <property type="match status" value="1"/>
</dbReference>
<organism evidence="3 4">
    <name type="scientific">Coregonus suidteri</name>
    <dbReference type="NCBI Taxonomy" id="861788"/>
    <lineage>
        <taxon>Eukaryota</taxon>
        <taxon>Metazoa</taxon>
        <taxon>Chordata</taxon>
        <taxon>Craniata</taxon>
        <taxon>Vertebrata</taxon>
        <taxon>Euteleostomi</taxon>
        <taxon>Actinopterygii</taxon>
        <taxon>Neopterygii</taxon>
        <taxon>Teleostei</taxon>
        <taxon>Protacanthopterygii</taxon>
        <taxon>Salmoniformes</taxon>
        <taxon>Salmonidae</taxon>
        <taxon>Coregoninae</taxon>
        <taxon>Coregonus</taxon>
    </lineage>
</organism>
<dbReference type="Proteomes" id="UP001356427">
    <property type="component" value="Unassembled WGS sequence"/>
</dbReference>
<evidence type="ECO:0000313" key="3">
    <source>
        <dbReference type="EMBL" id="KAK6298429.1"/>
    </source>
</evidence>
<evidence type="ECO:0000259" key="2">
    <source>
        <dbReference type="Pfam" id="PF13358"/>
    </source>
</evidence>
<dbReference type="InterPro" id="IPR008614">
    <property type="entry name" value="FIBP"/>
</dbReference>
<dbReference type="EMBL" id="JAGTTL010000030">
    <property type="protein sequence ID" value="KAK6298429.1"/>
    <property type="molecule type" value="Genomic_DNA"/>
</dbReference>
<keyword evidence="4" id="KW-1185">Reference proteome</keyword>
<dbReference type="InterPro" id="IPR038717">
    <property type="entry name" value="Tc1-like_DDE_dom"/>
</dbReference>
<dbReference type="AlphaFoldDB" id="A0AAN8QBB7"/>
<dbReference type="GO" id="GO:0003676">
    <property type="term" value="F:nucleic acid binding"/>
    <property type="evidence" value="ECO:0007669"/>
    <property type="project" value="InterPro"/>
</dbReference>
<dbReference type="GO" id="GO:0070527">
    <property type="term" value="P:platelet aggregation"/>
    <property type="evidence" value="ECO:0007669"/>
    <property type="project" value="TreeGrafter"/>
</dbReference>
<dbReference type="PANTHER" id="PTHR13223:SF2">
    <property type="entry name" value="ACIDIC FIBROBLAST GROWTH FACTOR INTRACELLULAR-BINDING PROTEIN"/>
    <property type="match status" value="1"/>
</dbReference>
<dbReference type="PANTHER" id="PTHR13223">
    <property type="entry name" value="ACIDIC FIBROBLAST GROWTH FACTOR INTRACELLULAR BINDING PROTEIN"/>
    <property type="match status" value="1"/>
</dbReference>
<gene>
    <name evidence="3" type="ORF">J4Q44_G00314840</name>
</gene>
<evidence type="ECO:0000256" key="1">
    <source>
        <dbReference type="SAM" id="MobiDB-lite"/>
    </source>
</evidence>
<accession>A0AAN8QBB7</accession>
<feature type="domain" description="Tc1-like transposase DDE" evidence="2">
    <location>
        <begin position="85"/>
        <end position="141"/>
    </location>
</feature>
<dbReference type="InterPro" id="IPR036397">
    <property type="entry name" value="RNaseH_sf"/>
</dbReference>
<reference evidence="3 4" key="1">
    <citation type="submission" date="2021-04" db="EMBL/GenBank/DDBJ databases">
        <authorList>
            <person name="De Guttry C."/>
            <person name="Zahm M."/>
            <person name="Klopp C."/>
            <person name="Cabau C."/>
            <person name="Louis A."/>
            <person name="Berthelot C."/>
            <person name="Parey E."/>
            <person name="Roest Crollius H."/>
            <person name="Montfort J."/>
            <person name="Robinson-Rechavi M."/>
            <person name="Bucao C."/>
            <person name="Bouchez O."/>
            <person name="Gislard M."/>
            <person name="Lluch J."/>
            <person name="Milhes M."/>
            <person name="Lampietro C."/>
            <person name="Lopez Roques C."/>
            <person name="Donnadieu C."/>
            <person name="Braasch I."/>
            <person name="Desvignes T."/>
            <person name="Postlethwait J."/>
            <person name="Bobe J."/>
            <person name="Wedekind C."/>
            <person name="Guiguen Y."/>
        </authorList>
    </citation>
    <scope>NUCLEOTIDE SEQUENCE [LARGE SCALE GENOMIC DNA]</scope>
    <source>
        <strain evidence="3">Cs_M1</strain>
        <tissue evidence="3">Blood</tissue>
    </source>
</reference>
<feature type="region of interest" description="Disordered" evidence="1">
    <location>
        <begin position="509"/>
        <end position="532"/>
    </location>
</feature>
<sequence length="630" mass="72893">MVTDRAPEFLCGDGRPLQKDNHLCSTPPNRPLWTLTMRKKIIWSDETKIELFGLNAKRHSWRKPGTIPTTAQDLRLGRWFTFQQDNKPKHTAKTMQEWLRDKSLNVLEWPSQSPDLNPIEHLWRDLKIAVQRHSPSNLTELERICKEEWDKLPKYMCAKLVASYPRRLKAMSVELDVFVGNTTIMDEEVYQFWLDGYTVNDAVKVRMEGGVLEECEASAEVLRSDTMDQYRTFQMCERLLHSPAKLANQLLFQIPPHRQAMLIERYYMFDGVFVREVLGKKLSKGTKKDLDDVSAKTGVTLKSCRRQFDNFKRVFKVVEELKGPLVENIRKHFLLSDKLGRDYAAIVFFANNRFETGKKKLHYLTFQDFAFCAGELISNWTVGALDNMVEDMDVDLEKEFLQDLKELKILITDKDLLDQHKSLVCTALRGKTKAFNEMEANFKNLSRGLVNIAAKLTNTKDVRDFFIDLVEKFIEPCRSDKWTAGDMRLYLTHYTNSAHILDTFNHYYEPSSPQKPPRDASNIRNAPVPKPQTMKRPVVGLWKTIRVTDHPPTQRPEAVGLAAAVLHEPWGAFPEPDTLRNTVMAGYPYWDLQPTSLPQAFQRSNHHMVLNGQRRRGSTYPRLPAAHRPG</sequence>
<dbReference type="GO" id="GO:0005634">
    <property type="term" value="C:nucleus"/>
    <property type="evidence" value="ECO:0007669"/>
    <property type="project" value="TreeGrafter"/>
</dbReference>
<dbReference type="Pfam" id="PF13358">
    <property type="entry name" value="DDE_3"/>
    <property type="match status" value="1"/>
</dbReference>
<proteinExistence type="predicted"/>
<name>A0AAN8QBB7_9TELE</name>
<dbReference type="GO" id="GO:0017134">
    <property type="term" value="F:fibroblast growth factor binding"/>
    <property type="evidence" value="ECO:0007669"/>
    <property type="project" value="TreeGrafter"/>
</dbReference>
<evidence type="ECO:0000313" key="4">
    <source>
        <dbReference type="Proteomes" id="UP001356427"/>
    </source>
</evidence>
<comment type="caution">
    <text evidence="3">The sequence shown here is derived from an EMBL/GenBank/DDBJ whole genome shotgun (WGS) entry which is preliminary data.</text>
</comment>
<dbReference type="Gene3D" id="3.30.420.10">
    <property type="entry name" value="Ribonuclease H-like superfamily/Ribonuclease H"/>
    <property type="match status" value="1"/>
</dbReference>
<protein>
    <recommendedName>
        <fullName evidence="2">Tc1-like transposase DDE domain-containing protein</fullName>
    </recommendedName>
</protein>